<dbReference type="Gene3D" id="2.160.20.10">
    <property type="entry name" value="Single-stranded right-handed beta-helix, Pectin lyase-like"/>
    <property type="match status" value="1"/>
</dbReference>
<protein>
    <recommendedName>
        <fullName evidence="8">F5/8 type C domain-containing protein</fullName>
    </recommendedName>
</protein>
<organism evidence="9 10">
    <name type="scientific">Allocatelliglobosispora scoriae</name>
    <dbReference type="NCBI Taxonomy" id="643052"/>
    <lineage>
        <taxon>Bacteria</taxon>
        <taxon>Bacillati</taxon>
        <taxon>Actinomycetota</taxon>
        <taxon>Actinomycetes</taxon>
        <taxon>Micromonosporales</taxon>
        <taxon>Micromonosporaceae</taxon>
        <taxon>Allocatelliglobosispora</taxon>
    </lineage>
</organism>
<dbReference type="AlphaFoldDB" id="A0A841BPM3"/>
<evidence type="ECO:0000256" key="5">
    <source>
        <dbReference type="ARBA" id="ARBA00023273"/>
    </source>
</evidence>
<keyword evidence="4" id="KW-0969">Cilium</keyword>
<evidence type="ECO:0000256" key="3">
    <source>
        <dbReference type="ARBA" id="ARBA00022490"/>
    </source>
</evidence>
<accession>A0A841BPM3</accession>
<dbReference type="InterPro" id="IPR012334">
    <property type="entry name" value="Pectin_lyas_fold"/>
</dbReference>
<dbReference type="Pfam" id="PF22816">
    <property type="entry name" value="CatAgl_D2"/>
    <property type="match status" value="1"/>
</dbReference>
<feature type="domain" description="F5/8 type C" evidence="8">
    <location>
        <begin position="1034"/>
        <end position="1187"/>
    </location>
</feature>
<reference evidence="9 10" key="1">
    <citation type="submission" date="2020-08" db="EMBL/GenBank/DDBJ databases">
        <title>Sequencing the genomes of 1000 actinobacteria strains.</title>
        <authorList>
            <person name="Klenk H.-P."/>
        </authorList>
    </citation>
    <scope>NUCLEOTIDE SEQUENCE [LARGE SCALE GENOMIC DNA]</scope>
    <source>
        <strain evidence="9 10">DSM 45362</strain>
    </source>
</reference>
<evidence type="ECO:0000256" key="2">
    <source>
        <dbReference type="ARBA" id="ARBA00004496"/>
    </source>
</evidence>
<dbReference type="CDD" id="cd14490">
    <property type="entry name" value="CBM6-CBM35-CBM36_like_1"/>
    <property type="match status" value="1"/>
</dbReference>
<keyword evidence="5" id="KW-0966">Cell projection</keyword>
<dbReference type="InterPro" id="IPR000421">
    <property type="entry name" value="FA58C"/>
</dbReference>
<gene>
    <name evidence="9" type="ORF">F4553_002160</name>
</gene>
<proteinExistence type="predicted"/>
<evidence type="ECO:0000256" key="4">
    <source>
        <dbReference type="ARBA" id="ARBA00023069"/>
    </source>
</evidence>
<dbReference type="InterPro" id="IPR006626">
    <property type="entry name" value="PbH1"/>
</dbReference>
<dbReference type="SUPFAM" id="SSF51126">
    <property type="entry name" value="Pectin lyase-like"/>
    <property type="match status" value="1"/>
</dbReference>
<dbReference type="PANTHER" id="PTHR45713">
    <property type="entry name" value="FTP DOMAIN-CONTAINING PROTEIN"/>
    <property type="match status" value="1"/>
</dbReference>
<dbReference type="RefSeq" id="WP_184834967.1">
    <property type="nucleotide sequence ID" value="NZ_JACHMN010000002.1"/>
</dbReference>
<comment type="caution">
    <text evidence="9">The sequence shown here is derived from an EMBL/GenBank/DDBJ whole genome shotgun (WGS) entry which is preliminary data.</text>
</comment>
<dbReference type="PROSITE" id="PS50022">
    <property type="entry name" value="FA58C_3"/>
    <property type="match status" value="2"/>
</dbReference>
<dbReference type="PANTHER" id="PTHR45713:SF6">
    <property type="entry name" value="F5_8 TYPE C DOMAIN-CONTAINING PROTEIN"/>
    <property type="match status" value="1"/>
</dbReference>
<dbReference type="Pfam" id="PF22544">
    <property type="entry name" value="HYDIN_VesB_CFA65-like_Ig"/>
    <property type="match status" value="2"/>
</dbReference>
<dbReference type="InterPro" id="IPR051941">
    <property type="entry name" value="BG_Antigen-Binding_Lectin"/>
</dbReference>
<dbReference type="InterPro" id="IPR011050">
    <property type="entry name" value="Pectin_lyase_fold/virulence"/>
</dbReference>
<feature type="compositionally biased region" description="Low complexity" evidence="6">
    <location>
        <begin position="1038"/>
        <end position="1057"/>
    </location>
</feature>
<comment type="subcellular location">
    <subcellularLocation>
        <location evidence="1">Cell projection</location>
        <location evidence="1">Cilium</location>
    </subcellularLocation>
    <subcellularLocation>
        <location evidence="2">Cytoplasm</location>
    </subcellularLocation>
</comment>
<dbReference type="EMBL" id="JACHMN010000002">
    <property type="protein sequence ID" value="MBB5868781.1"/>
    <property type="molecule type" value="Genomic_DNA"/>
</dbReference>
<keyword evidence="10" id="KW-1185">Reference proteome</keyword>
<dbReference type="SUPFAM" id="SSF49785">
    <property type="entry name" value="Galactose-binding domain-like"/>
    <property type="match status" value="2"/>
</dbReference>
<dbReference type="Pfam" id="PF22633">
    <property type="entry name" value="F5_F8_type_C_2"/>
    <property type="match status" value="1"/>
</dbReference>
<dbReference type="InterPro" id="IPR008979">
    <property type="entry name" value="Galactose-bd-like_sf"/>
</dbReference>
<evidence type="ECO:0000256" key="6">
    <source>
        <dbReference type="SAM" id="MobiDB-lite"/>
    </source>
</evidence>
<evidence type="ECO:0000256" key="7">
    <source>
        <dbReference type="SAM" id="SignalP"/>
    </source>
</evidence>
<dbReference type="NCBIfam" id="NF012200">
    <property type="entry name" value="choice_anch_D"/>
    <property type="match status" value="3"/>
</dbReference>
<evidence type="ECO:0000259" key="8">
    <source>
        <dbReference type="PROSITE" id="PS50022"/>
    </source>
</evidence>
<dbReference type="SMART" id="SM00710">
    <property type="entry name" value="PbH1"/>
    <property type="match status" value="9"/>
</dbReference>
<keyword evidence="3" id="KW-0963">Cytoplasm</keyword>
<feature type="domain" description="F5/8 type C" evidence="8">
    <location>
        <begin position="793"/>
        <end position="939"/>
    </location>
</feature>
<dbReference type="Pfam" id="PF22815">
    <property type="entry name" value="CatAgl_D1"/>
    <property type="match status" value="1"/>
</dbReference>
<dbReference type="Gene3D" id="2.60.120.260">
    <property type="entry name" value="Galactose-binding domain-like"/>
    <property type="match status" value="2"/>
</dbReference>
<dbReference type="Pfam" id="PF22073">
    <property type="entry name" value="Cep192_D4"/>
    <property type="match status" value="1"/>
</dbReference>
<feature type="region of interest" description="Disordered" evidence="6">
    <location>
        <begin position="1034"/>
        <end position="1070"/>
    </location>
</feature>
<dbReference type="InterPro" id="IPR054090">
    <property type="entry name" value="Cep192_Spd-2-like_dom"/>
</dbReference>
<feature type="chain" id="PRO_5032966929" description="F5/8 type C domain-containing protein" evidence="7">
    <location>
        <begin position="39"/>
        <end position="1187"/>
    </location>
</feature>
<dbReference type="GO" id="GO:0005975">
    <property type="term" value="P:carbohydrate metabolic process"/>
    <property type="evidence" value="ECO:0007669"/>
    <property type="project" value="UniProtKB-ARBA"/>
</dbReference>
<keyword evidence="7" id="KW-0732">Signal</keyword>
<dbReference type="Proteomes" id="UP000587527">
    <property type="component" value="Unassembled WGS sequence"/>
</dbReference>
<dbReference type="SMART" id="SM00231">
    <property type="entry name" value="FA58C"/>
    <property type="match status" value="2"/>
</dbReference>
<dbReference type="InterPro" id="IPR033801">
    <property type="entry name" value="CBM6-CBM35-CBM36-like_1"/>
</dbReference>
<name>A0A841BPM3_9ACTN</name>
<sequence>MPRSTRTDGRGLRLGALLVGSVLAAASLVALTAGPAAAAATGGVGAALPYVQVQAENAATNGTVIGPSAVYNTLASEASYRKAVTLQGNGKYVEFTTPTPTNSIVFRYSIPDSGGGSVYTAPLSLYINGTRSTNFTLTNAYSWYYGGYPFTNSPGSNPHHFYDDVNRLFTQTYPAGTKFKLQVDSDSTASSYTIDFADFENVAGPLSQPAGSISLTSRGGDPTGVADSTAALNSAISAAGGGGTVWIPPGTFKILGHIAVNNITIKGAGMWHSRTQGDRIGFYGNYAPTPSSGVHLADFAIFGNVQERNDGDQVNGIGGAMSNSTVDRVWIEHTKVGAWMDGPFTNLVFNTMRLRNYTADAINFHNGVTNSRVTNSDVRNAGDDGLAMWAEQNADVNNSFDHNTVQYPILANGIAIYGGHDNFVTDNRVIDSGLTQGGGIHVAQRFASTTLGRTDVLRNTIIRSGSLDPNWQFGVGALWFDARDGGMTGLTNVDNILIQQSPFSAIHFVSGSNITNVKINNATIQNTGTWVVQEQVGGSATITNSTATGTQAPAAVYNCGVGFTLTDGGGNSGIFGSTGCSNITNPAFPPYLPDNGSAISVSPSAVGFGSVATGTTSAAQAVTVTNSGSAAAPVTSITTSGDFSQTNTCGSSIPAGSSCTVSVRFAPTAAGARSGNLVVTAAGVTSTVPLSGTGVAPGPILNANPTSLTFPATVVGSPAATQTVTVTNSGTTSATVSGVTASGDFSQTNTCSTLAVGASCTVTVGFTPTASGSRTGAVTLTSNANNSPTTIALTGSGIGTNTNIALGKPATASSQVNGTQAPATVTDGDANTYWESVNGAFPQWVQVDLGSATSIGRVALKLPPPTAWATRQQTLSVQTSTNGTSFGSVASGSYTFNPATGNTVSITFTATSARYVRINITANTGWAAGQLSELEVYPSGSTPPNSATLSTNPGSLTFATQALNTTSSPQTVTVTNTGTAAAAIAGVAVSGEFLQTNTCGSSLAAGASCTVSVSFRPTASGVRTGSLTITSNATNSPTTVGLSGTGAGTTSTNLAAGKPTSESSHADVYGSGNVTDGNQGSYWESANNAFPQWVQVDLGSAQSASRVVLQLPAGWGARTQTLSVLGSTNGTTWTTLKASQGCAFAPGSNNTVTITFTASTQRYFRLNFTANTAWPAGQISEFQVWNI</sequence>
<dbReference type="GO" id="GO:0005737">
    <property type="term" value="C:cytoplasm"/>
    <property type="evidence" value="ECO:0007669"/>
    <property type="project" value="UniProtKB-SubCell"/>
</dbReference>
<feature type="signal peptide" evidence="7">
    <location>
        <begin position="1"/>
        <end position="38"/>
    </location>
</feature>
<dbReference type="InterPro" id="IPR013783">
    <property type="entry name" value="Ig-like_fold"/>
</dbReference>
<dbReference type="InterPro" id="IPR055149">
    <property type="entry name" value="Agl_cat_D2"/>
</dbReference>
<dbReference type="Gene3D" id="2.60.40.10">
    <property type="entry name" value="Immunoglobulins"/>
    <property type="match status" value="3"/>
</dbReference>
<evidence type="ECO:0000313" key="10">
    <source>
        <dbReference type="Proteomes" id="UP000587527"/>
    </source>
</evidence>
<dbReference type="InterPro" id="IPR053879">
    <property type="entry name" value="HYDIN_VesB_CFA65-like_Ig"/>
</dbReference>
<evidence type="ECO:0000313" key="9">
    <source>
        <dbReference type="EMBL" id="MBB5868781.1"/>
    </source>
</evidence>
<evidence type="ECO:0000256" key="1">
    <source>
        <dbReference type="ARBA" id="ARBA00004138"/>
    </source>
</evidence>
<dbReference type="Pfam" id="PF00754">
    <property type="entry name" value="F5_F8_type_C"/>
    <property type="match status" value="1"/>
</dbReference>